<evidence type="ECO:0000256" key="1">
    <source>
        <dbReference type="ARBA" id="ARBA00001933"/>
    </source>
</evidence>
<organism evidence="11 12">
    <name type="scientific">Rheinheimera muenzenbergensis</name>
    <dbReference type="NCBI Taxonomy" id="1193628"/>
    <lineage>
        <taxon>Bacteria</taxon>
        <taxon>Pseudomonadati</taxon>
        <taxon>Pseudomonadota</taxon>
        <taxon>Gammaproteobacteria</taxon>
        <taxon>Chromatiales</taxon>
        <taxon>Chromatiaceae</taxon>
        <taxon>Rheinheimera</taxon>
    </lineage>
</organism>
<dbReference type="Gene3D" id="3.20.10.10">
    <property type="entry name" value="D-amino Acid Aminotransferase, subunit A, domain 2"/>
    <property type="match status" value="1"/>
</dbReference>
<evidence type="ECO:0000256" key="6">
    <source>
        <dbReference type="ARBA" id="ARBA00023239"/>
    </source>
</evidence>
<accession>A0ABU8C6M6</accession>
<evidence type="ECO:0000256" key="5">
    <source>
        <dbReference type="ARBA" id="ARBA00022909"/>
    </source>
</evidence>
<dbReference type="NCBIfam" id="TIGR03461">
    <property type="entry name" value="pabC_Proteo"/>
    <property type="match status" value="1"/>
</dbReference>
<dbReference type="InterPro" id="IPR043131">
    <property type="entry name" value="BCAT-like_N"/>
</dbReference>
<dbReference type="EMBL" id="JALAAR010000007">
    <property type="protein sequence ID" value="MEH8017583.1"/>
    <property type="molecule type" value="Genomic_DNA"/>
</dbReference>
<dbReference type="Proteomes" id="UP001375382">
    <property type="component" value="Unassembled WGS sequence"/>
</dbReference>
<gene>
    <name evidence="11" type="primary">pabC</name>
    <name evidence="11" type="ORF">MN202_10075</name>
</gene>
<protein>
    <recommendedName>
        <fullName evidence="8 10">Aminodeoxychorismate lyase</fullName>
        <ecNumber evidence="8 10">4.1.3.38</ecNumber>
    </recommendedName>
</protein>
<dbReference type="InterPro" id="IPR036038">
    <property type="entry name" value="Aminotransferase-like"/>
</dbReference>
<evidence type="ECO:0000256" key="3">
    <source>
        <dbReference type="ARBA" id="ARBA00011738"/>
    </source>
</evidence>
<comment type="pathway">
    <text evidence="7">Cofactor biosynthesis; tetrahydrofolate biosynthesis; 4-aminobenzoate from chorismate: step 2/2.</text>
</comment>
<dbReference type="Pfam" id="PF01063">
    <property type="entry name" value="Aminotran_4"/>
    <property type="match status" value="1"/>
</dbReference>
<keyword evidence="6 11" id="KW-0456">Lyase</keyword>
<evidence type="ECO:0000256" key="8">
    <source>
        <dbReference type="ARBA" id="ARBA00035676"/>
    </source>
</evidence>
<keyword evidence="5" id="KW-0289">Folate biosynthesis</keyword>
<evidence type="ECO:0000256" key="7">
    <source>
        <dbReference type="ARBA" id="ARBA00035633"/>
    </source>
</evidence>
<dbReference type="InterPro" id="IPR017824">
    <property type="entry name" value="Aminodeoxychorismate_lyase_IV"/>
</dbReference>
<dbReference type="CDD" id="cd01559">
    <property type="entry name" value="ADCL_like"/>
    <property type="match status" value="1"/>
</dbReference>
<evidence type="ECO:0000256" key="10">
    <source>
        <dbReference type="NCBIfam" id="TIGR03461"/>
    </source>
</evidence>
<comment type="similarity">
    <text evidence="2">Belongs to the class-IV pyridoxal-phosphate-dependent aminotransferase family.</text>
</comment>
<keyword evidence="4" id="KW-0663">Pyridoxal phosphate</keyword>
<sequence>MIIVNGQQNSEISVKDRGLCYGDGLFETVKVKHSQPKLWRLHLDRLVSGCKALKIPLPDLAALQRDVDRVISATGSNMVLKIIVTRGVGQRGYAFSGDEKPSVIVMSAPEYTQDANAYITGVRAITCKTRLSDNVNLAGIKHLNRLEQVMARAEWHDPAIKEGLMLDAQGFVIEGTMSNILVEKDGVIYTPQLNRAGVCGVLRRKVLAILQAENRPAVVKDITLQELLAADSVAICNALLGVMPLSQLDNSIFTIGAVMQDIVSRNLQDSDV</sequence>
<evidence type="ECO:0000256" key="9">
    <source>
        <dbReference type="ARBA" id="ARBA00049529"/>
    </source>
</evidence>
<reference evidence="11 12" key="1">
    <citation type="journal article" date="2023" name="Ecotoxicol. Environ. Saf.">
        <title>Mercury remediation potential of mercury-resistant strain Rheinheimera metallidurans sp. nov. isolated from a municipal waste dumping site.</title>
        <authorList>
            <person name="Yadav V."/>
            <person name="Manjhi A."/>
            <person name="Vadakedath N."/>
        </authorList>
    </citation>
    <scope>NUCLEOTIDE SEQUENCE [LARGE SCALE GENOMIC DNA]</scope>
    <source>
        <strain evidence="11 12">E-49</strain>
    </source>
</reference>
<dbReference type="PANTHER" id="PTHR42743">
    <property type="entry name" value="AMINO-ACID AMINOTRANSFERASE"/>
    <property type="match status" value="1"/>
</dbReference>
<dbReference type="EC" id="4.1.3.38" evidence="8 10"/>
<proteinExistence type="inferred from homology"/>
<dbReference type="PANTHER" id="PTHR42743:SF2">
    <property type="entry name" value="AMINODEOXYCHORISMATE LYASE"/>
    <property type="match status" value="1"/>
</dbReference>
<name>A0ABU8C6M6_9GAMM</name>
<comment type="subunit">
    <text evidence="3">Homodimer.</text>
</comment>
<dbReference type="NCBIfam" id="NF004761">
    <property type="entry name" value="PRK06092.1"/>
    <property type="match status" value="1"/>
</dbReference>
<comment type="cofactor">
    <cofactor evidence="1">
        <name>pyridoxal 5'-phosphate</name>
        <dbReference type="ChEBI" id="CHEBI:597326"/>
    </cofactor>
</comment>
<dbReference type="InterPro" id="IPR001544">
    <property type="entry name" value="Aminotrans_IV"/>
</dbReference>
<dbReference type="InterPro" id="IPR043132">
    <property type="entry name" value="BCAT-like_C"/>
</dbReference>
<evidence type="ECO:0000256" key="4">
    <source>
        <dbReference type="ARBA" id="ARBA00022898"/>
    </source>
</evidence>
<evidence type="ECO:0000256" key="2">
    <source>
        <dbReference type="ARBA" id="ARBA00009320"/>
    </source>
</evidence>
<keyword evidence="12" id="KW-1185">Reference proteome</keyword>
<comment type="catalytic activity">
    <reaction evidence="9">
        <text>4-amino-4-deoxychorismate = 4-aminobenzoate + pyruvate + H(+)</text>
        <dbReference type="Rhea" id="RHEA:16201"/>
        <dbReference type="ChEBI" id="CHEBI:15361"/>
        <dbReference type="ChEBI" id="CHEBI:15378"/>
        <dbReference type="ChEBI" id="CHEBI:17836"/>
        <dbReference type="ChEBI" id="CHEBI:58406"/>
        <dbReference type="EC" id="4.1.3.38"/>
    </reaction>
</comment>
<comment type="caution">
    <text evidence="11">The sequence shown here is derived from an EMBL/GenBank/DDBJ whole genome shotgun (WGS) entry which is preliminary data.</text>
</comment>
<evidence type="ECO:0000313" key="11">
    <source>
        <dbReference type="EMBL" id="MEH8017583.1"/>
    </source>
</evidence>
<dbReference type="SUPFAM" id="SSF56752">
    <property type="entry name" value="D-aminoacid aminotransferase-like PLP-dependent enzymes"/>
    <property type="match status" value="1"/>
</dbReference>
<dbReference type="GO" id="GO:0008696">
    <property type="term" value="F:4-amino-4-deoxychorismate lyase activity"/>
    <property type="evidence" value="ECO:0007669"/>
    <property type="project" value="UniProtKB-EC"/>
</dbReference>
<dbReference type="RefSeq" id="WP_335735994.1">
    <property type="nucleotide sequence ID" value="NZ_JALAAR010000007.1"/>
</dbReference>
<dbReference type="InterPro" id="IPR050571">
    <property type="entry name" value="Class-IV_PLP-Dep_Aminotrnsfr"/>
</dbReference>
<dbReference type="Gene3D" id="3.30.470.10">
    <property type="match status" value="1"/>
</dbReference>
<evidence type="ECO:0000313" key="12">
    <source>
        <dbReference type="Proteomes" id="UP001375382"/>
    </source>
</evidence>